<dbReference type="Gene3D" id="3.50.50.60">
    <property type="entry name" value="FAD/NAD(P)-binding domain"/>
    <property type="match status" value="1"/>
</dbReference>
<protein>
    <submittedName>
        <fullName evidence="1">Amine oxidase</fullName>
    </submittedName>
</protein>
<dbReference type="SUPFAM" id="SSF51905">
    <property type="entry name" value="FAD/NAD(P)-binding domain"/>
    <property type="match status" value="1"/>
</dbReference>
<dbReference type="Proteomes" id="UP000031670">
    <property type="component" value="Unassembled WGS sequence"/>
</dbReference>
<reference evidence="1 2" key="2">
    <citation type="submission" date="2015-01" db="EMBL/GenBank/DDBJ databases">
        <authorList>
            <consortium name="NBRP consortium"/>
            <person name="Sawabe T."/>
            <person name="Meirelles P."/>
            <person name="Feng G."/>
            <person name="Sayaka M."/>
            <person name="Hattori M."/>
            <person name="Ohkuma M."/>
        </authorList>
    </citation>
    <scope>NUCLEOTIDE SEQUENCE [LARGE SCALE GENOMIC DNA]</scope>
    <source>
        <strain evidence="1 2">JCM19232</strain>
    </source>
</reference>
<dbReference type="GO" id="GO:0016491">
    <property type="term" value="F:oxidoreductase activity"/>
    <property type="evidence" value="ECO:0007669"/>
    <property type="project" value="TreeGrafter"/>
</dbReference>
<dbReference type="FunFam" id="1.10.405.20:FF:000001">
    <property type="entry name" value="Amine oxidase"/>
    <property type="match status" value="1"/>
</dbReference>
<proteinExistence type="predicted"/>
<evidence type="ECO:0000313" key="2">
    <source>
        <dbReference type="Proteomes" id="UP000031670"/>
    </source>
</evidence>
<evidence type="ECO:0000313" key="1">
    <source>
        <dbReference type="EMBL" id="GAM61628.1"/>
    </source>
</evidence>
<dbReference type="InterPro" id="IPR050464">
    <property type="entry name" value="Zeta_carotene_desat/Oxidored"/>
</dbReference>
<dbReference type="PANTHER" id="PTHR42923">
    <property type="entry name" value="PROTOPORPHYRINOGEN OXIDASE"/>
    <property type="match status" value="1"/>
</dbReference>
<dbReference type="PANTHER" id="PTHR42923:SF17">
    <property type="entry name" value="AMINE OXIDASE DOMAIN-CONTAINING PROTEIN"/>
    <property type="match status" value="1"/>
</dbReference>
<reference evidence="1 2" key="1">
    <citation type="submission" date="2015-01" db="EMBL/GenBank/DDBJ databases">
        <title>Vibrio sp. C5 JCM 19232 whole genome shotgun sequence.</title>
        <authorList>
            <person name="Sawabe T."/>
            <person name="Meirelles P."/>
            <person name="Feng G."/>
            <person name="Sayaka M."/>
            <person name="Hattori M."/>
            <person name="Ohkuma M."/>
        </authorList>
    </citation>
    <scope>NUCLEOTIDE SEQUENCE [LARGE SCALE GENOMIC DNA]</scope>
    <source>
        <strain evidence="1 2">JCM19232</strain>
    </source>
</reference>
<dbReference type="AlphaFoldDB" id="A0A0B8PES2"/>
<accession>A0A0B8PES2</accession>
<dbReference type="Pfam" id="PF13450">
    <property type="entry name" value="NAD_binding_8"/>
    <property type="match status" value="1"/>
</dbReference>
<sequence>MNIAIIGTGISGLTCAYRLHQEHEVTLFEANDYIGGHTATVDVTLDGKEYAVDTGFIVYNDRTYPNFMQMMSEIGVEGIPTEMSFSVRNDANGLEYNGHSLSNLFAQKRNWLNPKFYSFILEILRFNKLAKEFADQDIDADSTLGEFLEEHTFGDYFCDNYILPMGAAIWSSTLADMRGFPLRFFLQFFLNHGLLDIKNRPQWYVVKGGSRAISTRLRKASKTTLD</sequence>
<dbReference type="EMBL" id="BBSA01000003">
    <property type="protein sequence ID" value="GAM61628.1"/>
    <property type="molecule type" value="Genomic_DNA"/>
</dbReference>
<gene>
    <name evidence="1" type="ORF">JCM19232_5929</name>
</gene>
<dbReference type="InterPro" id="IPR036188">
    <property type="entry name" value="FAD/NAD-bd_sf"/>
</dbReference>
<name>A0A0B8PES2_9VIBR</name>
<comment type="caution">
    <text evidence="1">The sequence shown here is derived from an EMBL/GenBank/DDBJ whole genome shotgun (WGS) entry which is preliminary data.</text>
</comment>
<organism evidence="1 2">
    <name type="scientific">Vibrio ishigakensis</name>
    <dbReference type="NCBI Taxonomy" id="1481914"/>
    <lineage>
        <taxon>Bacteria</taxon>
        <taxon>Pseudomonadati</taxon>
        <taxon>Pseudomonadota</taxon>
        <taxon>Gammaproteobacteria</taxon>
        <taxon>Vibrionales</taxon>
        <taxon>Vibrionaceae</taxon>
        <taxon>Vibrio</taxon>
    </lineage>
</organism>